<protein>
    <submittedName>
        <fullName evidence="1">Uncharacterized protein</fullName>
    </submittedName>
</protein>
<sequence>MPLLKKFLVFSSSFGEPISIGEKTVHLMSTGNAVGRPSSSNALTPIKIDGWEEDVFLSRSKLLHRVEVFKRRNRRTKQLHRIYRDCYWSLMDEVKLKLREYCWKFGMSVFQEDEDKSNKVGTLETGENNGNAVISNTCGVHGCKSKAMSLMRFPDTFYPCAKIALAPSKKNMCVCVRVWFWKAVLCEVKWSRSKTGHLGCTIPNLATTSLLSSYSCRLMHVTYKNLKDFTVIQLNQRPSILLWLDETNVVARHRCILEC</sequence>
<dbReference type="PANTHER" id="PTHR13453:SF1">
    <property type="entry name" value="KAT8 REGULATORY NSL COMPLEX SUBUNIT 2"/>
    <property type="match status" value="1"/>
</dbReference>
<gene>
    <name evidence="1" type="ORF">MTR67_030710</name>
</gene>
<dbReference type="GO" id="GO:0044545">
    <property type="term" value="C:NSL complex"/>
    <property type="evidence" value="ECO:0007669"/>
    <property type="project" value="TreeGrafter"/>
</dbReference>
<evidence type="ECO:0000313" key="1">
    <source>
        <dbReference type="EMBL" id="WMV37325.1"/>
    </source>
</evidence>
<dbReference type="PANTHER" id="PTHR13453">
    <property type="entry name" value="KAT8 REGULATORY NSL COMPLEX SUBUNIT 2"/>
    <property type="match status" value="1"/>
</dbReference>
<reference evidence="1" key="1">
    <citation type="submission" date="2023-08" db="EMBL/GenBank/DDBJ databases">
        <title>A de novo genome assembly of Solanum verrucosum Schlechtendal, a Mexican diploid species geographically isolated from the other diploid A-genome species in potato relatives.</title>
        <authorList>
            <person name="Hosaka K."/>
        </authorList>
    </citation>
    <scope>NUCLEOTIDE SEQUENCE</scope>
    <source>
        <tissue evidence="1">Young leaves</tissue>
    </source>
</reference>
<accession>A0AAF0RAT9</accession>
<dbReference type="Proteomes" id="UP001234989">
    <property type="component" value="Chromosome 7"/>
</dbReference>
<keyword evidence="2" id="KW-1185">Reference proteome</keyword>
<dbReference type="AlphaFoldDB" id="A0AAF0RAT9"/>
<evidence type="ECO:0000313" key="2">
    <source>
        <dbReference type="Proteomes" id="UP001234989"/>
    </source>
</evidence>
<dbReference type="EMBL" id="CP133618">
    <property type="protein sequence ID" value="WMV37325.1"/>
    <property type="molecule type" value="Genomic_DNA"/>
</dbReference>
<organism evidence="1 2">
    <name type="scientific">Solanum verrucosum</name>
    <dbReference type="NCBI Taxonomy" id="315347"/>
    <lineage>
        <taxon>Eukaryota</taxon>
        <taxon>Viridiplantae</taxon>
        <taxon>Streptophyta</taxon>
        <taxon>Embryophyta</taxon>
        <taxon>Tracheophyta</taxon>
        <taxon>Spermatophyta</taxon>
        <taxon>Magnoliopsida</taxon>
        <taxon>eudicotyledons</taxon>
        <taxon>Gunneridae</taxon>
        <taxon>Pentapetalae</taxon>
        <taxon>asterids</taxon>
        <taxon>lamiids</taxon>
        <taxon>Solanales</taxon>
        <taxon>Solanaceae</taxon>
        <taxon>Solanoideae</taxon>
        <taxon>Solaneae</taxon>
        <taxon>Solanum</taxon>
    </lineage>
</organism>
<dbReference type="InterPro" id="IPR026316">
    <property type="entry name" value="NSL2"/>
</dbReference>
<name>A0AAF0RAT9_SOLVR</name>
<proteinExistence type="predicted"/>